<protein>
    <submittedName>
        <fullName evidence="3">Uncharacterized protein LOC105985125</fullName>
    </submittedName>
</protein>
<dbReference type="GeneID" id="105985125"/>
<name>A0A1S3F438_DIPOR</name>
<organism evidence="2 3">
    <name type="scientific">Dipodomys ordii</name>
    <name type="common">Ord's kangaroo rat</name>
    <dbReference type="NCBI Taxonomy" id="10020"/>
    <lineage>
        <taxon>Eukaryota</taxon>
        <taxon>Metazoa</taxon>
        <taxon>Chordata</taxon>
        <taxon>Craniata</taxon>
        <taxon>Vertebrata</taxon>
        <taxon>Euteleostomi</taxon>
        <taxon>Mammalia</taxon>
        <taxon>Eutheria</taxon>
        <taxon>Euarchontoglires</taxon>
        <taxon>Glires</taxon>
        <taxon>Rodentia</taxon>
        <taxon>Castorimorpha</taxon>
        <taxon>Heteromyidae</taxon>
        <taxon>Dipodomyinae</taxon>
        <taxon>Dipodomys</taxon>
    </lineage>
</organism>
<dbReference type="PANTHER" id="PTHR38580:SF1">
    <property type="entry name" value="COILED-COIL DOMAIN-CONTAINING PROTEIN 192"/>
    <property type="match status" value="1"/>
</dbReference>
<feature type="coiled-coil region" evidence="1">
    <location>
        <begin position="196"/>
        <end position="226"/>
    </location>
</feature>
<evidence type="ECO:0000256" key="1">
    <source>
        <dbReference type="SAM" id="Coils"/>
    </source>
</evidence>
<gene>
    <name evidence="3" type="primary">LOC105985125</name>
</gene>
<dbReference type="Proteomes" id="UP000081671">
    <property type="component" value="Unplaced"/>
</dbReference>
<dbReference type="PANTHER" id="PTHR38580">
    <property type="entry name" value="COILED-COIL DOMAIN-CONTAINING PROTEIN 192"/>
    <property type="match status" value="1"/>
</dbReference>
<proteinExistence type="predicted"/>
<dbReference type="KEGG" id="dord:105985125"/>
<dbReference type="InParanoid" id="A0A1S3F438"/>
<evidence type="ECO:0000313" key="3">
    <source>
        <dbReference type="RefSeq" id="XP_012870985.1"/>
    </source>
</evidence>
<feature type="coiled-coil region" evidence="1">
    <location>
        <begin position="103"/>
        <end position="141"/>
    </location>
</feature>
<accession>A0A1S3F438</accession>
<sequence length="350" mass="40357">MIQDSYPAMPCLWNTFDKRVKKESLDTGQMTLTSAQLKYLEICLKEAEEKAKALTEQLAVSEETKAKLLDQVCWLEKQLETINRKEAREEPYEEMVLKKDQCIEELQAEVKASQEQLKAHKLKHRKKVEKLQTDLATAKQEAAFTVLELKEKIKRLCEGKPAPRADQWPEELCGKLPPVEAGDRKISLIMELSSQLSLQTEKISHLEEVLEEKEKKIQELEAERCSYMAQETTAPTECNLFSGWGWCSEVERLPNPFEALGSASTATKEVKRLTNIFSSRKALTESLQVTSYWIMEARMRSPEDWEQRKAVPFHHNCSSECWKLSTESTIRLEEEIKGVDMEKKKQDCPL</sequence>
<keyword evidence="1" id="KW-0175">Coiled coil</keyword>
<reference evidence="3" key="1">
    <citation type="submission" date="2025-08" db="UniProtKB">
        <authorList>
            <consortium name="RefSeq"/>
        </authorList>
    </citation>
    <scope>IDENTIFICATION</scope>
    <source>
        <tissue evidence="3">Kidney</tissue>
    </source>
</reference>
<feature type="coiled-coil region" evidence="1">
    <location>
        <begin position="37"/>
        <end position="71"/>
    </location>
</feature>
<evidence type="ECO:0000313" key="2">
    <source>
        <dbReference type="Proteomes" id="UP000081671"/>
    </source>
</evidence>
<keyword evidence="2" id="KW-1185">Reference proteome</keyword>
<dbReference type="OrthoDB" id="6111632at2759"/>
<dbReference type="InterPro" id="IPR038817">
    <property type="entry name" value="CCDC192"/>
</dbReference>
<dbReference type="RefSeq" id="XP_012870985.1">
    <property type="nucleotide sequence ID" value="XM_013015531.1"/>
</dbReference>
<dbReference type="AlphaFoldDB" id="A0A1S3F438"/>